<protein>
    <recommendedName>
        <fullName evidence="5">Imidazole glycerol phosphate synthase subunit HisF</fullName>
        <ecNumber evidence="4">4.3.2.10</ecNumber>
    </recommendedName>
    <alternativeName>
        <fullName evidence="10">IGP synthase cyclase subunit</fullName>
    </alternativeName>
    <alternativeName>
        <fullName evidence="11">IGP synthase subunit HisF</fullName>
    </alternativeName>
    <alternativeName>
        <fullName evidence="12">ImGP synthase subunit HisF</fullName>
    </alternativeName>
</protein>
<proteinExistence type="inferred from homology"/>
<comment type="pathway">
    <text evidence="1">Amino-acid biosynthesis; L-histidine biosynthesis; L-histidine from 5-phospho-alpha-D-ribose 1-diphosphate: step 5/9.</text>
</comment>
<dbReference type="InterPro" id="IPR011060">
    <property type="entry name" value="RibuloseP-bd_barrel"/>
</dbReference>
<reference evidence="15 16" key="1">
    <citation type="submission" date="2019-02" db="EMBL/GenBank/DDBJ databases">
        <title>Emended description of the genus Rhodopseudomonas and description of Rhodopseudomonas albus sp. nov., a non-phototrophic, heavy-metal-tolerant bacterium isolated from garden soil.</title>
        <authorList>
            <person name="Bao Z."/>
            <person name="Cao W.W."/>
            <person name="Sato Y."/>
            <person name="Nishizawa T."/>
            <person name="Zhao J."/>
            <person name="Guo Y."/>
            <person name="Ohta H."/>
        </authorList>
    </citation>
    <scope>NUCLEOTIDE SEQUENCE [LARGE SCALE GENOMIC DNA]</scope>
    <source>
        <strain evidence="15 16">SK50-23</strain>
    </source>
</reference>
<sequence length="252" mass="26950">MLKTRVMPTLLFKNVGLVKGVGFESWRRVGTALQSIRVYNLREVDELILLDIGATPNGSKPNFNEIDELADNCFMPMTVGGGVSTIEDIRSLLAVGADKVSINSAAIATPDLIRDGARQFGTQCIVVSMDIKRANDGAVEVISHCGTTATGRDAVSWAKEVEALGAGEILLTSIERDGTMTGYDVDLVRDVSSAVNIPVIASGGCGNYEHMAEVLLGSQAAAVAAASIFHFTEQTPLEAKRYLADRGFRMRL</sequence>
<dbReference type="SUPFAM" id="SSF51366">
    <property type="entry name" value="Ribulose-phoshate binding barrel"/>
    <property type="match status" value="1"/>
</dbReference>
<evidence type="ECO:0000256" key="4">
    <source>
        <dbReference type="ARBA" id="ARBA00012809"/>
    </source>
</evidence>
<dbReference type="GO" id="GO:0016829">
    <property type="term" value="F:lyase activity"/>
    <property type="evidence" value="ECO:0007669"/>
    <property type="project" value="UniProtKB-KW"/>
</dbReference>
<evidence type="ECO:0000256" key="5">
    <source>
        <dbReference type="ARBA" id="ARBA00016318"/>
    </source>
</evidence>
<evidence type="ECO:0000256" key="12">
    <source>
        <dbReference type="ARBA" id="ARBA00032401"/>
    </source>
</evidence>
<dbReference type="EC" id="4.3.2.10" evidence="4"/>
<dbReference type="Proteomes" id="UP000682843">
    <property type="component" value="Chromosome"/>
</dbReference>
<comment type="function">
    <text evidence="9">IGPS catalyzes the conversion of PRFAR and glutamine to IGP, AICAR and glutamate. The HisF subunit catalyzes the cyclization activity that produces IGP and AICAR from PRFAR using the ammonia provided by the HisH subunit.</text>
</comment>
<dbReference type="InterPro" id="IPR050064">
    <property type="entry name" value="IGPS_HisA/HisF"/>
</dbReference>
<dbReference type="PANTHER" id="PTHR21235">
    <property type="entry name" value="IMIDAZOLE GLYCEROL PHOSPHATE SYNTHASE SUBUNIT HISF/H IGP SYNTHASE SUBUNIT HISF/H"/>
    <property type="match status" value="1"/>
</dbReference>
<dbReference type="Gene3D" id="3.20.20.70">
    <property type="entry name" value="Aldolase class I"/>
    <property type="match status" value="1"/>
</dbReference>
<evidence type="ECO:0000256" key="11">
    <source>
        <dbReference type="ARBA" id="ARBA00031409"/>
    </source>
</evidence>
<organism evidence="15 16">
    <name type="scientific">Tardiphaga alba</name>
    <dbReference type="NCBI Taxonomy" id="340268"/>
    <lineage>
        <taxon>Bacteria</taxon>
        <taxon>Pseudomonadati</taxon>
        <taxon>Pseudomonadota</taxon>
        <taxon>Alphaproteobacteria</taxon>
        <taxon>Hyphomicrobiales</taxon>
        <taxon>Nitrobacteraceae</taxon>
        <taxon>Tardiphaga</taxon>
    </lineage>
</organism>
<evidence type="ECO:0000256" key="3">
    <source>
        <dbReference type="ARBA" id="ARBA00011152"/>
    </source>
</evidence>
<evidence type="ECO:0000256" key="13">
    <source>
        <dbReference type="ARBA" id="ARBA00047838"/>
    </source>
</evidence>
<dbReference type="InterPro" id="IPR013785">
    <property type="entry name" value="Aldolase_TIM"/>
</dbReference>
<keyword evidence="16" id="KW-1185">Reference proteome</keyword>
<evidence type="ECO:0000256" key="9">
    <source>
        <dbReference type="ARBA" id="ARBA00025475"/>
    </source>
</evidence>
<comment type="subunit">
    <text evidence="3">Heterodimer of HisH and HisF.</text>
</comment>
<dbReference type="EMBL" id="CP036498">
    <property type="protein sequence ID" value="QUS39108.1"/>
    <property type="molecule type" value="Genomic_DNA"/>
</dbReference>
<name>A0ABX8A9J0_9BRAD</name>
<dbReference type="InterPro" id="IPR004651">
    <property type="entry name" value="HisF"/>
</dbReference>
<evidence type="ECO:0000313" key="16">
    <source>
        <dbReference type="Proteomes" id="UP000682843"/>
    </source>
</evidence>
<gene>
    <name evidence="15" type="primary">hisF</name>
    <name evidence="15" type="ORF">RPMA_09865</name>
</gene>
<dbReference type="CDD" id="cd04731">
    <property type="entry name" value="HisF"/>
    <property type="match status" value="1"/>
</dbReference>
<dbReference type="RefSeq" id="WP_211912654.1">
    <property type="nucleotide sequence ID" value="NZ_CP036498.1"/>
</dbReference>
<keyword evidence="6 14" id="KW-0028">Amino-acid biosynthesis</keyword>
<evidence type="ECO:0000256" key="6">
    <source>
        <dbReference type="ARBA" id="ARBA00022605"/>
    </source>
</evidence>
<comment type="catalytic activity">
    <reaction evidence="13">
        <text>5-[(5-phospho-1-deoxy-D-ribulos-1-ylimino)methylamino]-1-(5-phospho-beta-D-ribosyl)imidazole-4-carboxamide + L-glutamine = D-erythro-1-(imidazol-4-yl)glycerol 3-phosphate + 5-amino-1-(5-phospho-beta-D-ribosyl)imidazole-4-carboxamide + L-glutamate + H(+)</text>
        <dbReference type="Rhea" id="RHEA:24793"/>
        <dbReference type="ChEBI" id="CHEBI:15378"/>
        <dbReference type="ChEBI" id="CHEBI:29985"/>
        <dbReference type="ChEBI" id="CHEBI:58278"/>
        <dbReference type="ChEBI" id="CHEBI:58359"/>
        <dbReference type="ChEBI" id="CHEBI:58475"/>
        <dbReference type="ChEBI" id="CHEBI:58525"/>
        <dbReference type="EC" id="4.3.2.10"/>
    </reaction>
</comment>
<keyword evidence="7 14" id="KW-0368">Histidine biosynthesis</keyword>
<dbReference type="PANTHER" id="PTHR21235:SF2">
    <property type="entry name" value="IMIDAZOLE GLYCEROL PHOSPHATE SYNTHASE HISHF"/>
    <property type="match status" value="1"/>
</dbReference>
<accession>A0ABX8A9J0</accession>
<evidence type="ECO:0000256" key="1">
    <source>
        <dbReference type="ARBA" id="ARBA00005091"/>
    </source>
</evidence>
<comment type="similarity">
    <text evidence="2 14">Belongs to the HisA/HisF family.</text>
</comment>
<evidence type="ECO:0000256" key="7">
    <source>
        <dbReference type="ARBA" id="ARBA00023102"/>
    </source>
</evidence>
<evidence type="ECO:0000256" key="2">
    <source>
        <dbReference type="ARBA" id="ARBA00009667"/>
    </source>
</evidence>
<evidence type="ECO:0000256" key="10">
    <source>
        <dbReference type="ARBA" id="ARBA00030264"/>
    </source>
</evidence>
<evidence type="ECO:0000256" key="14">
    <source>
        <dbReference type="RuleBase" id="RU003657"/>
    </source>
</evidence>
<evidence type="ECO:0000256" key="8">
    <source>
        <dbReference type="ARBA" id="ARBA00023239"/>
    </source>
</evidence>
<evidence type="ECO:0000313" key="15">
    <source>
        <dbReference type="EMBL" id="QUS39108.1"/>
    </source>
</evidence>
<dbReference type="Pfam" id="PF00977">
    <property type="entry name" value="His_biosynth"/>
    <property type="match status" value="1"/>
</dbReference>
<keyword evidence="8 15" id="KW-0456">Lyase</keyword>
<dbReference type="InterPro" id="IPR006062">
    <property type="entry name" value="His_biosynth"/>
</dbReference>